<gene>
    <name evidence="1" type="ORF">UFOVP950_39</name>
</gene>
<evidence type="ECO:0000313" key="1">
    <source>
        <dbReference type="EMBL" id="CAB4173208.1"/>
    </source>
</evidence>
<sequence length="248" mass="29346">MEIKVLGFMTIHYAGDYLREALMSVVHNVDKMVIAYSVLPSQGHQTLLQCPDSEGYIYSICQSVLGDKMIWHRAERYGAESEHRAVKYKYSDGYDLVLTVDSDEVYKTDELEASFKYAYWGIDRFYGIDGFINFWRSFDYACYDGFRPIRLENLHREKHTQDLTLKQTIYHFSTCQPEPIMRYKYNVFGHAHEVRKNWLNQCFYKWKPSKQFGDVHCVALNLWNPVPFDKSVLPSYLKSHHNFNKELV</sequence>
<accession>A0A6J5PVX5</accession>
<protein>
    <submittedName>
        <fullName evidence="1">Uncharacterized protein</fullName>
    </submittedName>
</protein>
<reference evidence="1" key="1">
    <citation type="submission" date="2020-05" db="EMBL/GenBank/DDBJ databases">
        <authorList>
            <person name="Chiriac C."/>
            <person name="Salcher M."/>
            <person name="Ghai R."/>
            <person name="Kavagutti S V."/>
        </authorList>
    </citation>
    <scope>NUCLEOTIDE SEQUENCE</scope>
</reference>
<proteinExistence type="predicted"/>
<organism evidence="1">
    <name type="scientific">uncultured Caudovirales phage</name>
    <dbReference type="NCBI Taxonomy" id="2100421"/>
    <lineage>
        <taxon>Viruses</taxon>
        <taxon>Duplodnaviria</taxon>
        <taxon>Heunggongvirae</taxon>
        <taxon>Uroviricota</taxon>
        <taxon>Caudoviricetes</taxon>
        <taxon>Peduoviridae</taxon>
        <taxon>Maltschvirus</taxon>
        <taxon>Maltschvirus maltsch</taxon>
    </lineage>
</organism>
<dbReference type="EMBL" id="LR796894">
    <property type="protein sequence ID" value="CAB4173208.1"/>
    <property type="molecule type" value="Genomic_DNA"/>
</dbReference>
<name>A0A6J5PVX5_9CAUD</name>